<keyword evidence="7" id="KW-0479">Metal-binding</keyword>
<evidence type="ECO:0000313" key="21">
    <source>
        <dbReference type="Proteomes" id="UP000027265"/>
    </source>
</evidence>
<evidence type="ECO:0000256" key="15">
    <source>
        <dbReference type="ARBA" id="ARBA00032511"/>
    </source>
</evidence>
<keyword evidence="10" id="KW-0862">Zinc</keyword>
<reference evidence="21" key="1">
    <citation type="journal article" date="2014" name="Proc. Natl. Acad. Sci. U.S.A.">
        <title>Extensive sampling of basidiomycete genomes demonstrates inadequacy of the white-rot/brown-rot paradigm for wood decay fungi.</title>
        <authorList>
            <person name="Riley R."/>
            <person name="Salamov A.A."/>
            <person name="Brown D.W."/>
            <person name="Nagy L.G."/>
            <person name="Floudas D."/>
            <person name="Held B.W."/>
            <person name="Levasseur A."/>
            <person name="Lombard V."/>
            <person name="Morin E."/>
            <person name="Otillar R."/>
            <person name="Lindquist E.A."/>
            <person name="Sun H."/>
            <person name="LaButti K.M."/>
            <person name="Schmutz J."/>
            <person name="Jabbour D."/>
            <person name="Luo H."/>
            <person name="Baker S.E."/>
            <person name="Pisabarro A.G."/>
            <person name="Walton J.D."/>
            <person name="Blanchette R.A."/>
            <person name="Henrissat B."/>
            <person name="Martin F."/>
            <person name="Cullen D."/>
            <person name="Hibbett D.S."/>
            <person name="Grigoriev I.V."/>
        </authorList>
    </citation>
    <scope>NUCLEOTIDE SEQUENCE [LARGE SCALE GENOMIC DNA]</scope>
    <source>
        <strain evidence="21">MUCL 33604</strain>
    </source>
</reference>
<dbReference type="EMBL" id="KL197709">
    <property type="protein sequence ID" value="KDQ64645.1"/>
    <property type="molecule type" value="Genomic_DNA"/>
</dbReference>
<evidence type="ECO:0000256" key="12">
    <source>
        <dbReference type="ARBA" id="ARBA00022989"/>
    </source>
</evidence>
<dbReference type="GO" id="GO:0005778">
    <property type="term" value="C:peroxisomal membrane"/>
    <property type="evidence" value="ECO:0007669"/>
    <property type="project" value="UniProtKB-SubCell"/>
</dbReference>
<evidence type="ECO:0000256" key="7">
    <source>
        <dbReference type="ARBA" id="ARBA00022723"/>
    </source>
</evidence>
<name>A0A067QEN2_9AGAM</name>
<sequence>MSSTPSSSWQQDWQDAQPSLSSISRSLTAQSPPKSRILRVGQLDAELLDQELVHLLQEPLTKALSLINSSLRARFEPELSLIIQLTLYKLSIWNTGASYGAKLQDLRYTVPHSIARSLAPSGLPRIILLLHGTLTVLVPYLHNRLRSHALSHSWPDAPSSDGRRKAWELLTRLESIHTVLGLVNFVAFLTNGRYRTLADRLFGLSLVPSQRLVRRNVSYEFMNRQMVWHAFTEFLLFLLPLISVRTLRRRLTRFFSNLSLRSLTPFLPLPSYVKSYLGIDSSSSPDGKGRTTTPKKKGKYHSLSPDQCAICAENASYNLNISDPTNAFTSLTAVTTHQPSSTGPDQPSPDPVHSDAEAPTYPISTPYVTSCSHVYCYVCLAERMMRAADDGEIWECLRCGELVRSVDRLTGEETQGVEVEGEAESLDYEFSSDLDDGSELSGSVSMGSYTYSESALSDR</sequence>
<feature type="domain" description="Pex N-terminal" evidence="19">
    <location>
        <begin position="49"/>
        <end position="256"/>
    </location>
</feature>
<evidence type="ECO:0000256" key="11">
    <source>
        <dbReference type="ARBA" id="ARBA00022927"/>
    </source>
</evidence>
<keyword evidence="5" id="KW-0808">Transferase</keyword>
<dbReference type="EC" id="2.3.2.36" evidence="17"/>
<evidence type="ECO:0000256" key="4">
    <source>
        <dbReference type="ARBA" id="ARBA00022448"/>
    </source>
</evidence>
<feature type="region of interest" description="Disordered" evidence="18">
    <location>
        <begin position="282"/>
        <end position="302"/>
    </location>
</feature>
<evidence type="ECO:0000256" key="13">
    <source>
        <dbReference type="ARBA" id="ARBA00023136"/>
    </source>
</evidence>
<dbReference type="InterPro" id="IPR025654">
    <property type="entry name" value="PEX2/10"/>
</dbReference>
<keyword evidence="6" id="KW-0812">Transmembrane</keyword>
<comment type="subcellular location">
    <subcellularLocation>
        <location evidence="1">Peroxisome membrane</location>
        <topology evidence="1">Multi-pass membrane protein</topology>
    </subcellularLocation>
</comment>
<dbReference type="PANTHER" id="PTHR48178">
    <property type="entry name" value="PEROXISOME BIOGENESIS FACTOR 2"/>
    <property type="match status" value="1"/>
</dbReference>
<dbReference type="PROSITE" id="PS00518">
    <property type="entry name" value="ZF_RING_1"/>
    <property type="match status" value="1"/>
</dbReference>
<dbReference type="Pfam" id="PF04757">
    <property type="entry name" value="Pex2_Pex12"/>
    <property type="match status" value="1"/>
</dbReference>
<evidence type="ECO:0000256" key="17">
    <source>
        <dbReference type="ARBA" id="ARBA00034523"/>
    </source>
</evidence>
<comment type="pathway">
    <text evidence="2">Protein modification; protein ubiquitination.</text>
</comment>
<keyword evidence="11" id="KW-0653">Protein transport</keyword>
<evidence type="ECO:0000256" key="5">
    <source>
        <dbReference type="ARBA" id="ARBA00022679"/>
    </source>
</evidence>
<evidence type="ECO:0000256" key="14">
    <source>
        <dbReference type="ARBA" id="ARBA00023140"/>
    </source>
</evidence>
<dbReference type="SUPFAM" id="SSF57850">
    <property type="entry name" value="RING/U-box"/>
    <property type="match status" value="1"/>
</dbReference>
<evidence type="ECO:0000256" key="9">
    <source>
        <dbReference type="ARBA" id="ARBA00022786"/>
    </source>
</evidence>
<evidence type="ECO:0000256" key="8">
    <source>
        <dbReference type="ARBA" id="ARBA00022771"/>
    </source>
</evidence>
<keyword evidence="13" id="KW-0472">Membrane</keyword>
<keyword evidence="8" id="KW-0863">Zinc-finger</keyword>
<dbReference type="AlphaFoldDB" id="A0A067QEN2"/>
<keyword evidence="14" id="KW-0576">Peroxisome</keyword>
<dbReference type="OrthoDB" id="1701437at2759"/>
<evidence type="ECO:0000313" key="20">
    <source>
        <dbReference type="EMBL" id="KDQ64645.1"/>
    </source>
</evidence>
<feature type="compositionally biased region" description="Polar residues" evidence="18">
    <location>
        <begin position="446"/>
        <end position="459"/>
    </location>
</feature>
<keyword evidence="9" id="KW-0833">Ubl conjugation pathway</keyword>
<dbReference type="PANTHER" id="PTHR48178:SF1">
    <property type="entry name" value="PEROXISOME BIOGENESIS FACTOR 2"/>
    <property type="match status" value="1"/>
</dbReference>
<evidence type="ECO:0000256" key="6">
    <source>
        <dbReference type="ARBA" id="ARBA00022692"/>
    </source>
</evidence>
<keyword evidence="4" id="KW-0813">Transport</keyword>
<dbReference type="InterPro" id="IPR017907">
    <property type="entry name" value="Znf_RING_CS"/>
</dbReference>
<dbReference type="InParanoid" id="A0A067QEN2"/>
<feature type="compositionally biased region" description="Acidic residues" evidence="18">
    <location>
        <begin position="419"/>
        <end position="438"/>
    </location>
</feature>
<evidence type="ECO:0000256" key="16">
    <source>
        <dbReference type="ARBA" id="ARBA00034438"/>
    </source>
</evidence>
<keyword evidence="12" id="KW-1133">Transmembrane helix</keyword>
<feature type="region of interest" description="Disordered" evidence="18">
    <location>
        <begin position="413"/>
        <end position="459"/>
    </location>
</feature>
<dbReference type="GO" id="GO:0016567">
    <property type="term" value="P:protein ubiquitination"/>
    <property type="evidence" value="ECO:0007669"/>
    <property type="project" value="UniProtKB-ARBA"/>
</dbReference>
<proteinExistence type="inferred from homology"/>
<comment type="similarity">
    <text evidence="3">Belongs to the pex2/pex10/pex12 family.</text>
</comment>
<accession>A0A067QEN2</accession>
<comment type="catalytic activity">
    <reaction evidence="16">
        <text>[E2 ubiquitin-conjugating enzyme]-S-ubiquitinyl-L-cysteine + [acceptor protein]-L-cysteine = [E2 ubiquitin-conjugating enzyme]-L-cysteine + [acceptor protein]-S-ubiquitinyl-L-cysteine.</text>
        <dbReference type="EC" id="2.3.2.36"/>
    </reaction>
</comment>
<dbReference type="GO" id="GO:0008270">
    <property type="term" value="F:zinc ion binding"/>
    <property type="evidence" value="ECO:0007669"/>
    <property type="project" value="UniProtKB-KW"/>
</dbReference>
<evidence type="ECO:0000256" key="1">
    <source>
        <dbReference type="ARBA" id="ARBA00004585"/>
    </source>
</evidence>
<evidence type="ECO:0000256" key="18">
    <source>
        <dbReference type="SAM" id="MobiDB-lite"/>
    </source>
</evidence>
<evidence type="ECO:0000256" key="2">
    <source>
        <dbReference type="ARBA" id="ARBA00004906"/>
    </source>
</evidence>
<feature type="compositionally biased region" description="Polar residues" evidence="18">
    <location>
        <begin position="334"/>
        <end position="345"/>
    </location>
</feature>
<organism evidence="20 21">
    <name type="scientific">Jaapia argillacea MUCL 33604</name>
    <dbReference type="NCBI Taxonomy" id="933084"/>
    <lineage>
        <taxon>Eukaryota</taxon>
        <taxon>Fungi</taxon>
        <taxon>Dikarya</taxon>
        <taxon>Basidiomycota</taxon>
        <taxon>Agaricomycotina</taxon>
        <taxon>Agaricomycetes</taxon>
        <taxon>Agaricomycetidae</taxon>
        <taxon>Jaapiales</taxon>
        <taxon>Jaapiaceae</taxon>
        <taxon>Jaapia</taxon>
    </lineage>
</organism>
<dbReference type="Proteomes" id="UP000027265">
    <property type="component" value="Unassembled WGS sequence"/>
</dbReference>
<dbReference type="STRING" id="933084.A0A067QEN2"/>
<feature type="region of interest" description="Disordered" evidence="18">
    <location>
        <begin position="334"/>
        <end position="358"/>
    </location>
</feature>
<protein>
    <recommendedName>
        <fullName evidence="17">RING-type E3 ubiquitin transferase (cysteine targeting)</fullName>
        <ecNumber evidence="17">2.3.2.36</ecNumber>
    </recommendedName>
    <alternativeName>
        <fullName evidence="15">Peroxin-2</fullName>
    </alternativeName>
</protein>
<dbReference type="InterPro" id="IPR006845">
    <property type="entry name" value="Pex_N"/>
</dbReference>
<evidence type="ECO:0000256" key="10">
    <source>
        <dbReference type="ARBA" id="ARBA00022833"/>
    </source>
</evidence>
<dbReference type="GO" id="GO:0061630">
    <property type="term" value="F:ubiquitin protein ligase activity"/>
    <property type="evidence" value="ECO:0007669"/>
    <property type="project" value="UniProtKB-EC"/>
</dbReference>
<keyword evidence="21" id="KW-1185">Reference proteome</keyword>
<evidence type="ECO:0000259" key="19">
    <source>
        <dbReference type="Pfam" id="PF04757"/>
    </source>
</evidence>
<dbReference type="HOGENOM" id="CLU_024591_0_0_1"/>
<gene>
    <name evidence="20" type="ORF">JAAARDRAFT_167135</name>
</gene>
<dbReference type="GO" id="GO:0016562">
    <property type="term" value="P:protein import into peroxisome matrix, receptor recycling"/>
    <property type="evidence" value="ECO:0007669"/>
    <property type="project" value="UniProtKB-ARBA"/>
</dbReference>
<evidence type="ECO:0000256" key="3">
    <source>
        <dbReference type="ARBA" id="ARBA00008704"/>
    </source>
</evidence>